<organism evidence="1 2">
    <name type="scientific">Bacteroides fragilis</name>
    <dbReference type="NCBI Taxonomy" id="817"/>
    <lineage>
        <taxon>Bacteria</taxon>
        <taxon>Pseudomonadati</taxon>
        <taxon>Bacteroidota</taxon>
        <taxon>Bacteroidia</taxon>
        <taxon>Bacteroidales</taxon>
        <taxon>Bacteroidaceae</taxon>
        <taxon>Bacteroides</taxon>
    </lineage>
</organism>
<accession>A0AAP9D0G3</accession>
<name>A0AAP9D0G3_BACFG</name>
<reference evidence="1 2" key="1">
    <citation type="submission" date="2019-03" db="EMBL/GenBank/DDBJ databases">
        <title>Complete genome assembly of MDR B. fragilis.</title>
        <authorList>
            <person name="Sydenham T.V."/>
            <person name="Hasman H."/>
            <person name="Justesen U.S."/>
        </authorList>
    </citation>
    <scope>NUCLEOTIDE SEQUENCE [LARGE SCALE GENOMIC DNA]</scope>
    <source>
        <strain evidence="1 2">DCMOUH0067B</strain>
    </source>
</reference>
<gene>
    <name evidence="1" type="ORF">IA74_018710</name>
</gene>
<dbReference type="RefSeq" id="WP_032529671.1">
    <property type="nucleotide sequence ID" value="NZ_CP036553.1"/>
</dbReference>
<dbReference type="EMBL" id="CP036553">
    <property type="protein sequence ID" value="QCQ37966.1"/>
    <property type="molecule type" value="Genomic_DNA"/>
</dbReference>
<protein>
    <submittedName>
        <fullName evidence="1">Uncharacterized protein</fullName>
    </submittedName>
</protein>
<dbReference type="AlphaFoldDB" id="A0AAP9D0G3"/>
<evidence type="ECO:0000313" key="1">
    <source>
        <dbReference type="EMBL" id="QCQ37966.1"/>
    </source>
</evidence>
<proteinExistence type="predicted"/>
<dbReference type="Proteomes" id="UP000028294">
    <property type="component" value="Chromosome"/>
</dbReference>
<sequence length="649" mass="72196">MDCKLDKNLTGECKYAISGIHSLWVLNIDDFQVYEFRDDKLYSEIYIDNIYIKGKWYELQTIDESKFTEKFANGGYSQELTTYISKFDSEIQAEILKTNKKKFLVLFRTNEGRYFVYGSDGGVPLVYTAETGSKGSSIGYSVTLSKNSQFPLFEVNPDYMVNGGGAKFQYLPEFEPIYCELNASSKNTGYQVATYALKQTIDKGEALDINGDLCSVSGKKQAIVILQGKSNPDSSKYESEGIYNPDSILKGGNVVKKLNYMECRPEITGSITATPNLITLTRNVRTKNITIYSQHDWKMIQASDKANCNLNEGGAGDNIAKFDRNTNYGNGTFKFKNTYTQEEIDVKIQNLVLQSTGMDATGEQVTPTSNGVICSAAGCSIRLSIMCAGGAGTYSVATNISHSNFVTYTANTNSFEIRVSESDIEEEKTAVFTLTHDTSSDEKIIFTVTQEAAKIIKIPDFNFLTYRYKWTAEDGRDLDTATELVNSGLVDASGTTIDGLAVGWNMKGNSNAEVTKYLKYGGDNRDSGNECTFIDMLALCSEEHLPNLPDKIYVDVYANWYGEKKNGYMTFEIKAYKGGEMVQDGYNFNNVGGEEVYSGEQSKFVKAACTSNYSTYKTDYTYVCRVTYDKLTREASIAIQSDDSGKDCH</sequence>
<evidence type="ECO:0000313" key="2">
    <source>
        <dbReference type="Proteomes" id="UP000028294"/>
    </source>
</evidence>